<sequence length="397" mass="45839">MSASPQKSWIRRHPKTTIVVTVLFFTLFFDLVGTGIYHLAKYGTLHKYEYLRVMRIKDPVFHHTLKPEAEYTLEKWGGTQYILITNSLGFKDRQVRDVPLESASRRVLFIGDSFTEGVGYGYDQTFVGRIDIAFADRQIEVLNAGVASYSPIMYYAKVNHLLKTVGLKFDDLVVFLDISDIHDETGYELENGQVIPNAIPSSVSVLRGFFFEYTMIPRNIWSTSEKLCRKFVKDPDSHPRSKEDHSYGTNTYRSLWTIEDSIYEAYGEEGLQRSRQHMNLLYQLLKDHGITMTVAVYPQPDQILHHDLDSRQVKFWQAWAREHSVPFLNFFPDFIQEGQDPKEAIRKYFIPGDLHWNDEGHRLITEKFLERWQPANPLDGEAVVAGAEGASNRSGLQ</sequence>
<protein>
    <recommendedName>
        <fullName evidence="3">SGNH hydrolase-type esterase domain-containing protein</fullName>
    </recommendedName>
</protein>
<comment type="caution">
    <text evidence="1">The sequence shown here is derived from an EMBL/GenBank/DDBJ whole genome shotgun (WGS) entry which is preliminary data.</text>
</comment>
<organism evidence="1 2">
    <name type="scientific">Candidatus Nitronereus thalassa</name>
    <dbReference type="NCBI Taxonomy" id="3020898"/>
    <lineage>
        <taxon>Bacteria</taxon>
        <taxon>Pseudomonadati</taxon>
        <taxon>Nitrospirota</taxon>
        <taxon>Nitrospiria</taxon>
        <taxon>Nitrospirales</taxon>
        <taxon>Nitrospiraceae</taxon>
        <taxon>Candidatus Nitronereus</taxon>
    </lineage>
</organism>
<dbReference type="EMBL" id="JAQOUE010000001">
    <property type="protein sequence ID" value="MDT7041023.1"/>
    <property type="molecule type" value="Genomic_DNA"/>
</dbReference>
<keyword evidence="2" id="KW-1185">Reference proteome</keyword>
<dbReference type="Gene3D" id="3.40.50.1110">
    <property type="entry name" value="SGNH hydrolase"/>
    <property type="match status" value="1"/>
</dbReference>
<dbReference type="InterPro" id="IPR036514">
    <property type="entry name" value="SGNH_hydro_sf"/>
</dbReference>
<gene>
    <name evidence="1" type="ORF">PPG34_01595</name>
</gene>
<evidence type="ECO:0000313" key="1">
    <source>
        <dbReference type="EMBL" id="MDT7041023.1"/>
    </source>
</evidence>
<dbReference type="SUPFAM" id="SSF52266">
    <property type="entry name" value="SGNH hydrolase"/>
    <property type="match status" value="1"/>
</dbReference>
<dbReference type="Proteomes" id="UP001250932">
    <property type="component" value="Unassembled WGS sequence"/>
</dbReference>
<dbReference type="CDD" id="cd00229">
    <property type="entry name" value="SGNH_hydrolase"/>
    <property type="match status" value="1"/>
</dbReference>
<accession>A0ABU3K3R0</accession>
<reference evidence="1 2" key="1">
    <citation type="journal article" date="2023" name="ISME J.">
        <title>Cultivation and genomic characterization of novel and ubiquitous marine nitrite-oxidizing bacteria from the Nitrospirales.</title>
        <authorList>
            <person name="Mueller A.J."/>
            <person name="Daebeler A."/>
            <person name="Herbold C.W."/>
            <person name="Kirkegaard R.H."/>
            <person name="Daims H."/>
        </authorList>
    </citation>
    <scope>NUCLEOTIDE SEQUENCE [LARGE SCALE GENOMIC DNA]</scope>
    <source>
        <strain evidence="1 2">EB</strain>
    </source>
</reference>
<dbReference type="RefSeq" id="WP_313831382.1">
    <property type="nucleotide sequence ID" value="NZ_JAQOUE010000001.1"/>
</dbReference>
<evidence type="ECO:0000313" key="2">
    <source>
        <dbReference type="Proteomes" id="UP001250932"/>
    </source>
</evidence>
<evidence type="ECO:0008006" key="3">
    <source>
        <dbReference type="Google" id="ProtNLM"/>
    </source>
</evidence>
<proteinExistence type="predicted"/>
<name>A0ABU3K3R0_9BACT</name>